<dbReference type="PANTHER" id="PTHR31302">
    <property type="entry name" value="TRANSMEMBRANE PROTEIN WITH METALLOPHOSPHOESTERASE DOMAIN-RELATED"/>
    <property type="match status" value="1"/>
</dbReference>
<sequence length="248" mass="27725">MEPNLLKVNRVKLESDKPETLIKIVFFGDTHFGEFYDTSQLDRIVEKVNAENPDIVIFTGDLIGASGEFISNPDCISLGLAEIHATYGKYGVFGNHEYALYQEYDYEETMKAGGFEVLVNDWVDIPEINVRILGIDDYYQGSPDKDLGSEARMDAFNILITHEPDFVDQMNIDGVQLILAGHTHGGQISIPFLTEKILPFGGEKYIKGLFEIGMDGKTDLFVTKGIGTTKLPFRFMNIPEIVSIEIGN</sequence>
<dbReference type="EMBL" id="LGYO01000008">
    <property type="protein sequence ID" value="KNZ43012.1"/>
    <property type="molecule type" value="Genomic_DNA"/>
</dbReference>
<name>A0A0L6U3V6_9FIRM</name>
<dbReference type="CDD" id="cd07385">
    <property type="entry name" value="MPP_YkuE_C"/>
    <property type="match status" value="1"/>
</dbReference>
<feature type="domain" description="Calcineurin-like phosphoesterase" evidence="1">
    <location>
        <begin position="22"/>
        <end position="185"/>
    </location>
</feature>
<dbReference type="InterPro" id="IPR051158">
    <property type="entry name" value="Metallophosphoesterase_sf"/>
</dbReference>
<dbReference type="GO" id="GO:0008758">
    <property type="term" value="F:UDP-2,3-diacylglucosamine hydrolase activity"/>
    <property type="evidence" value="ECO:0007669"/>
    <property type="project" value="TreeGrafter"/>
</dbReference>
<dbReference type="InterPro" id="IPR029052">
    <property type="entry name" value="Metallo-depent_PP-like"/>
</dbReference>
<dbReference type="Pfam" id="PF00149">
    <property type="entry name" value="Metallophos"/>
    <property type="match status" value="1"/>
</dbReference>
<dbReference type="GO" id="GO:0009245">
    <property type="term" value="P:lipid A biosynthetic process"/>
    <property type="evidence" value="ECO:0007669"/>
    <property type="project" value="TreeGrafter"/>
</dbReference>
<gene>
    <name evidence="2" type="ORF">AKG39_04115</name>
</gene>
<dbReference type="PANTHER" id="PTHR31302:SF25">
    <property type="entry name" value="PHOSPHOESTERASE"/>
    <property type="match status" value="1"/>
</dbReference>
<dbReference type="Gene3D" id="3.60.21.10">
    <property type="match status" value="1"/>
</dbReference>
<organism evidence="2 3">
    <name type="scientific">Acetobacterium bakii</name>
    <dbReference type="NCBI Taxonomy" id="52689"/>
    <lineage>
        <taxon>Bacteria</taxon>
        <taxon>Bacillati</taxon>
        <taxon>Bacillota</taxon>
        <taxon>Clostridia</taxon>
        <taxon>Eubacteriales</taxon>
        <taxon>Eubacteriaceae</taxon>
        <taxon>Acetobacterium</taxon>
    </lineage>
</organism>
<proteinExistence type="predicted"/>
<accession>A0A0L6U3V6</accession>
<dbReference type="AlphaFoldDB" id="A0A0L6U3V6"/>
<dbReference type="InterPro" id="IPR004843">
    <property type="entry name" value="Calcineurin-like_PHP"/>
</dbReference>
<keyword evidence="3" id="KW-1185">Reference proteome</keyword>
<dbReference type="GO" id="GO:0016020">
    <property type="term" value="C:membrane"/>
    <property type="evidence" value="ECO:0007669"/>
    <property type="project" value="GOC"/>
</dbReference>
<comment type="caution">
    <text evidence="2">The sequence shown here is derived from an EMBL/GenBank/DDBJ whole genome shotgun (WGS) entry which is preliminary data.</text>
</comment>
<dbReference type="SUPFAM" id="SSF56300">
    <property type="entry name" value="Metallo-dependent phosphatases"/>
    <property type="match status" value="1"/>
</dbReference>
<protein>
    <recommendedName>
        <fullName evidence="1">Calcineurin-like phosphoesterase domain-containing protein</fullName>
    </recommendedName>
</protein>
<evidence type="ECO:0000313" key="2">
    <source>
        <dbReference type="EMBL" id="KNZ43012.1"/>
    </source>
</evidence>
<evidence type="ECO:0000313" key="3">
    <source>
        <dbReference type="Proteomes" id="UP000036873"/>
    </source>
</evidence>
<evidence type="ECO:0000259" key="1">
    <source>
        <dbReference type="Pfam" id="PF00149"/>
    </source>
</evidence>
<dbReference type="STRING" id="52689.AKG39_04115"/>
<dbReference type="Proteomes" id="UP000036873">
    <property type="component" value="Unassembled WGS sequence"/>
</dbReference>
<reference evidence="3" key="1">
    <citation type="submission" date="2015-07" db="EMBL/GenBank/DDBJ databases">
        <title>Draft genome sequence of Acetobacterium bakii DSM 8293, a potential psychrophilic chemical producer through syngas fermentation.</title>
        <authorList>
            <person name="Song Y."/>
            <person name="Hwang S."/>
            <person name="Cho B.-K."/>
        </authorList>
    </citation>
    <scope>NUCLEOTIDE SEQUENCE [LARGE SCALE GENOMIC DNA]</scope>
    <source>
        <strain evidence="3">DSM 8239</strain>
    </source>
</reference>